<organism evidence="7 8">
    <name type="scientific">Gallionella capsiferriformans (strain ES-2)</name>
    <name type="common">Gallionella ferruginea capsiferriformans (strain ES-2)</name>
    <dbReference type="NCBI Taxonomy" id="395494"/>
    <lineage>
        <taxon>Bacteria</taxon>
        <taxon>Pseudomonadati</taxon>
        <taxon>Pseudomonadota</taxon>
        <taxon>Betaproteobacteria</taxon>
        <taxon>Nitrosomonadales</taxon>
        <taxon>Gallionellaceae</taxon>
        <taxon>Gallionella</taxon>
    </lineage>
</organism>
<keyword evidence="3 6" id="KW-0132">Cell division</keyword>
<dbReference type="SUPFAM" id="SSF55229">
    <property type="entry name" value="Cell division protein MinE topological specificity domain"/>
    <property type="match status" value="1"/>
</dbReference>
<proteinExistence type="inferred from homology"/>
<dbReference type="HAMAP" id="MF_00262">
    <property type="entry name" value="MinE"/>
    <property type="match status" value="1"/>
</dbReference>
<dbReference type="EMBL" id="CP002159">
    <property type="protein sequence ID" value="ADL55086.1"/>
    <property type="molecule type" value="Genomic_DNA"/>
</dbReference>
<dbReference type="AlphaFoldDB" id="D9SEY8"/>
<reference evidence="7 8" key="1">
    <citation type="submission" date="2010-08" db="EMBL/GenBank/DDBJ databases">
        <title>Complete sequence of Gallionella capsiferriformans ES-2.</title>
        <authorList>
            <consortium name="US DOE Joint Genome Institute"/>
            <person name="Lucas S."/>
            <person name="Copeland A."/>
            <person name="Lapidus A."/>
            <person name="Cheng J.-F."/>
            <person name="Bruce D."/>
            <person name="Goodwin L."/>
            <person name="Pitluck S."/>
            <person name="Chertkov O."/>
            <person name="Davenport K.W."/>
            <person name="Detter J.C."/>
            <person name="Han C."/>
            <person name="Tapia R."/>
            <person name="Land M."/>
            <person name="Hauser L."/>
            <person name="Chang Y.-J."/>
            <person name="Jeffries C."/>
            <person name="Kyrpides N."/>
            <person name="Ivanova N."/>
            <person name="Mikhailova N."/>
            <person name="Shelobolina E.S."/>
            <person name="Picardal F."/>
            <person name="Roden E."/>
            <person name="Emerson D."/>
            <person name="Woyke T."/>
        </authorList>
    </citation>
    <scope>NUCLEOTIDE SEQUENCE [LARGE SCALE GENOMIC DNA]</scope>
    <source>
        <strain evidence="7 8">ES-2</strain>
    </source>
</reference>
<accession>D9SEY8</accession>
<dbReference type="NCBIfam" id="TIGR01215">
    <property type="entry name" value="minE"/>
    <property type="match status" value="1"/>
</dbReference>
<dbReference type="Gene3D" id="3.30.1070.10">
    <property type="entry name" value="Cell division topological specificity factor MinE"/>
    <property type="match status" value="1"/>
</dbReference>
<gene>
    <name evidence="6" type="primary">minE</name>
    <name evidence="7" type="ordered locus">Galf_1056</name>
</gene>
<dbReference type="Proteomes" id="UP000001235">
    <property type="component" value="Chromosome"/>
</dbReference>
<evidence type="ECO:0000256" key="1">
    <source>
        <dbReference type="ARBA" id="ARBA00008168"/>
    </source>
</evidence>
<keyword evidence="8" id="KW-1185">Reference proteome</keyword>
<dbReference type="GO" id="GO:0042802">
    <property type="term" value="F:identical protein binding"/>
    <property type="evidence" value="ECO:0007669"/>
    <property type="project" value="UniProtKB-ARBA"/>
</dbReference>
<keyword evidence="4 6" id="KW-0131">Cell cycle</keyword>
<protein>
    <recommendedName>
        <fullName evidence="2 6">Cell division topological specificity factor</fullName>
    </recommendedName>
</protein>
<sequence length="94" mass="10690">MSMIAGLIDYLRGNEKKSAVVAKERLQIILAHERAGRGTATPDYLPALQEELMAVIAKYIHIDRDSFKVQLEKHDQYDVLELNITLPDKINSRV</sequence>
<comment type="function">
    <text evidence="5 6">Prevents the cell division inhibition by proteins MinC and MinD at internal division sites while permitting inhibition at polar sites. This ensures cell division at the proper site by restricting the formation of a division septum at the midpoint of the long axis of the cell.</text>
</comment>
<dbReference type="GO" id="GO:0032955">
    <property type="term" value="P:regulation of division septum assembly"/>
    <property type="evidence" value="ECO:0007669"/>
    <property type="project" value="InterPro"/>
</dbReference>
<evidence type="ECO:0000256" key="3">
    <source>
        <dbReference type="ARBA" id="ARBA00022618"/>
    </source>
</evidence>
<evidence type="ECO:0000256" key="6">
    <source>
        <dbReference type="HAMAP-Rule" id="MF_00262"/>
    </source>
</evidence>
<dbReference type="HOGENOM" id="CLU_137929_2_1_4"/>
<dbReference type="GO" id="GO:0051301">
    <property type="term" value="P:cell division"/>
    <property type="evidence" value="ECO:0007669"/>
    <property type="project" value="UniProtKB-KW"/>
</dbReference>
<dbReference type="NCBIfam" id="NF001422">
    <property type="entry name" value="PRK00296.1"/>
    <property type="match status" value="1"/>
</dbReference>
<dbReference type="InterPro" id="IPR036707">
    <property type="entry name" value="MinE_sf"/>
</dbReference>
<evidence type="ECO:0000256" key="5">
    <source>
        <dbReference type="ARBA" id="ARBA00025265"/>
    </source>
</evidence>
<comment type="similarity">
    <text evidence="1 6">Belongs to the MinE family.</text>
</comment>
<dbReference type="STRING" id="395494.Galf_1056"/>
<name>D9SEY8_GALCS</name>
<dbReference type="KEGG" id="gca:Galf_1056"/>
<evidence type="ECO:0000313" key="7">
    <source>
        <dbReference type="EMBL" id="ADL55086.1"/>
    </source>
</evidence>
<evidence type="ECO:0000256" key="2">
    <source>
        <dbReference type="ARBA" id="ARBA00020112"/>
    </source>
</evidence>
<dbReference type="NCBIfam" id="NF010595">
    <property type="entry name" value="PRK13989.1"/>
    <property type="match status" value="1"/>
</dbReference>
<evidence type="ECO:0000313" key="8">
    <source>
        <dbReference type="Proteomes" id="UP000001235"/>
    </source>
</evidence>
<dbReference type="eggNOG" id="COG0851">
    <property type="taxonomic scope" value="Bacteria"/>
</dbReference>
<dbReference type="FunFam" id="3.30.1070.10:FF:000001">
    <property type="entry name" value="Cell division topological specificity factor"/>
    <property type="match status" value="1"/>
</dbReference>
<dbReference type="InterPro" id="IPR005527">
    <property type="entry name" value="MinE"/>
</dbReference>
<dbReference type="Pfam" id="PF03776">
    <property type="entry name" value="MinE"/>
    <property type="match status" value="1"/>
</dbReference>
<evidence type="ECO:0000256" key="4">
    <source>
        <dbReference type="ARBA" id="ARBA00023306"/>
    </source>
</evidence>